<feature type="repeat" description="WD" evidence="3">
    <location>
        <begin position="1550"/>
        <end position="1591"/>
    </location>
</feature>
<dbReference type="InterPro" id="IPR019775">
    <property type="entry name" value="WD40_repeat_CS"/>
</dbReference>
<dbReference type="Pfam" id="PF13424">
    <property type="entry name" value="TPR_12"/>
    <property type="match status" value="1"/>
</dbReference>
<dbReference type="InterPro" id="IPR011990">
    <property type="entry name" value="TPR-like_helical_dom_sf"/>
</dbReference>
<feature type="repeat" description="WD" evidence="3">
    <location>
        <begin position="1297"/>
        <end position="1331"/>
    </location>
</feature>
<dbReference type="Gene3D" id="3.40.50.300">
    <property type="entry name" value="P-loop containing nucleotide triphosphate hydrolases"/>
    <property type="match status" value="1"/>
</dbReference>
<dbReference type="SUPFAM" id="SSF52540">
    <property type="entry name" value="P-loop containing nucleoside triphosphate hydrolases"/>
    <property type="match status" value="1"/>
</dbReference>
<evidence type="ECO:0000256" key="3">
    <source>
        <dbReference type="PROSITE-ProRule" id="PRU00221"/>
    </source>
</evidence>
<dbReference type="InterPro" id="IPR036322">
    <property type="entry name" value="WD40_repeat_dom_sf"/>
</dbReference>
<dbReference type="InterPro" id="IPR050505">
    <property type="entry name" value="WDR55/POC1"/>
</dbReference>
<feature type="repeat" description="WD" evidence="3">
    <location>
        <begin position="1215"/>
        <end position="1249"/>
    </location>
</feature>
<evidence type="ECO:0000256" key="2">
    <source>
        <dbReference type="ARBA" id="ARBA00022737"/>
    </source>
</evidence>
<sequence>MNALHGDQDQQRGWSGRKSDFGRSTTVGMNMTVQPKDFNDNNNESLRMLARAIAFSQGQFSLILARCNYQSLRQRLTQQLTEHYQIKFHSRALASSALNLYSNVQAELTSELPNAVIVHNLELVKDIDRLLVSTNNARDEFRKTFPFPLVLWVTDQVQHKLRRVAPDFTSWAATPIGFEMATDELIDFIEQTVNQVYGKVLNSGAGRFLDNDDLNLGIGSTRRTELKSAQNELNHRKVRLDPPLEASLEFVLGRAGDGSSQESLEHYQRSLALWQQIEPEARATEGKPQTFTSSSERIGCLLYYLGLWWRTYGERHRAEHKVACGHAAEYYQQCIKVFEQAQRPDLVAKFINPWAEVLQRLGQWDELEAVANTALTLHQTYGNPFRLARAYGFLAEVALWKSDWTNAQQLAQQALSILEEALSEFCTPTSCSLDTDCDWERSFHQGWYLLSLARSHRGAARSQQQQQQAKIQDSLTTLETAKARTKPQYDPDLYIRILEELRQCYCQQGNYLTAFRVKQERRSIEQQYNFRAFIGAGRLQPKQQVTNPALPDLEYHNSVTPAIAASGRQGDVNRLMQRMGRSDHKLTVIYGQSGVGKSSLVQAGLIPTLKQKTIGSREVLTVFQQVYTDWIPEFGKALAKSLAEKHLINYQANTLETTSAILKTFWKITEENILVVLVFDQFEEFFFAAKDIKQRLVFYDFLKNCLNIPYVKIILSLREDDIHYLLECNRLINLDVINNNILDKTILYYLGNFSPKQAQSVIQSLTEHTAFSLEPKLTDALVKDLAGDTNEVLPIELQVVGAQLQAEKITTLADYIAKGPKEKLVERYLETAIKDCGEENERITKLVLYLLTDENGMRPLKTKAELAEDLDLEEEQLDLGLEVLVGSGLVFEVPEYPADRYQLVHDYLVSFIRQGQEPQILAELKLTKEELKQALHQEQEERRRAEIAEIKALNSLSQALLSSHDQLGALVASVKAGKRLLTTEVTPDIKQQQVNQLQEIINNLQECNRLEGHNAGVFGVCLSPDGKLITSASEDGTIRIWGIDGKALTSCRGHKEQVFSINFSPNGEMFASASADSTIKLWQRDGRLLKTLRGHKNQVFNISFSPDGQTIAAASKDGTIQLWHPNGTRIKTLTRFGPANFGISFSPDGKSLAIASEDGTIKLWNLHSSWPKIFNRHARGVLSVCFSPDGQMLASGSWDGTAKLWNIDGKELNSIDNYGLPVYRVRFSPDGQLLALASKDNRIRLYNLDGIKLKTLRGHKGSVCGVSFSPDGRLLASASVDKTIRLWSLKGIGLNTQQSHTGKLIGFCFNSTGQQYASASEDKTVKLWNLEGTLLRTFSGHQASVRSVSFSPKAKLLATASVDGIIKIWHLNGALLQTFPAHGLSIRSLSFSPDGKILASAGNDRIIKLWGIDDKYGQDKGVLLNTLNGHIAKIYTIRFSQDGQMLASAGEDKTIKRWHLDGSLIDTIPAHSLKIVCLRFSGDGEIMASASADKTVKLWSLDGKLITTLQGHQAGVRGVVFSPDSQIIASVSADRTVKLWTRDGKEFKTLKGHLAPVCNACFLADGETLVSVSEDGTAKIWNIDGTEIKTVGGPINDSTVLGVKPGQGIVTRGSHTTTSDLSSDLKDLLVKGCYWIRDYLNHNPTLSESDRKLCDGVLPELLNGESGIGNRESEPTPFPSQEGNGSRESGV</sequence>
<dbReference type="EMBL" id="GL890920">
    <property type="protein sequence ID" value="EGJ32495.1"/>
    <property type="molecule type" value="Genomic_DNA"/>
</dbReference>
<dbReference type="RefSeq" id="WP_008184621.1">
    <property type="nucleotide sequence ID" value="NZ_GL890920.1"/>
</dbReference>
<feature type="repeat" description="WD" evidence="3">
    <location>
        <begin position="1051"/>
        <end position="1083"/>
    </location>
</feature>
<dbReference type="PRINTS" id="PR00320">
    <property type="entry name" value="GPROTEINBRPT"/>
</dbReference>
<dbReference type="Pfam" id="PF20703">
    <property type="entry name" value="nSTAND1"/>
    <property type="match status" value="1"/>
</dbReference>
<keyword evidence="4" id="KW-0175">Coiled coil</keyword>
<feature type="compositionally biased region" description="Polar residues" evidence="5">
    <location>
        <begin position="1679"/>
        <end position="1691"/>
    </location>
</feature>
<proteinExistence type="predicted"/>
<feature type="repeat" description="WD" evidence="3">
    <location>
        <begin position="1143"/>
        <end position="1168"/>
    </location>
</feature>
<dbReference type="SMART" id="SM00320">
    <property type="entry name" value="WD40"/>
    <property type="match status" value="14"/>
</dbReference>
<dbReference type="OrthoDB" id="9815657at2"/>
<dbReference type="CDD" id="cd00200">
    <property type="entry name" value="WD40"/>
    <property type="match status" value="2"/>
</dbReference>
<feature type="region of interest" description="Disordered" evidence="5">
    <location>
        <begin position="1664"/>
        <end position="1691"/>
    </location>
</feature>
<feature type="repeat" description="WD" evidence="3">
    <location>
        <begin position="1338"/>
        <end position="1372"/>
    </location>
</feature>
<keyword evidence="2" id="KW-0677">Repeat</keyword>
<feature type="repeat" description="WD" evidence="3">
    <location>
        <begin position="1427"/>
        <end position="1461"/>
    </location>
</feature>
<evidence type="ECO:0000256" key="4">
    <source>
        <dbReference type="SAM" id="Coils"/>
    </source>
</evidence>
<dbReference type="InterPro" id="IPR049052">
    <property type="entry name" value="nSTAND1"/>
</dbReference>
<dbReference type="SUPFAM" id="SSF50978">
    <property type="entry name" value="WD40 repeat-like"/>
    <property type="match status" value="2"/>
</dbReference>
<feature type="repeat" description="WD" evidence="3">
    <location>
        <begin position="1379"/>
        <end position="1413"/>
    </location>
</feature>
<dbReference type="PANTHER" id="PTHR44019">
    <property type="entry name" value="WD REPEAT-CONTAINING PROTEIN 55"/>
    <property type="match status" value="1"/>
</dbReference>
<dbReference type="InterPro" id="IPR001680">
    <property type="entry name" value="WD40_rpt"/>
</dbReference>
<dbReference type="eggNOG" id="COG1672">
    <property type="taxonomic scope" value="Bacteria"/>
</dbReference>
<dbReference type="Gene3D" id="2.130.10.10">
    <property type="entry name" value="YVTN repeat-like/Quinoprotein amine dehydrogenase"/>
    <property type="match status" value="4"/>
</dbReference>
<protein>
    <submittedName>
        <fullName evidence="7">WD-40 repeat-containing protein</fullName>
    </submittedName>
</protein>
<feature type="repeat" description="WD" evidence="3">
    <location>
        <begin position="1174"/>
        <end position="1215"/>
    </location>
</feature>
<dbReference type="InterPro" id="IPR027417">
    <property type="entry name" value="P-loop_NTPase"/>
</dbReference>
<keyword evidence="1 3" id="KW-0853">WD repeat</keyword>
<dbReference type="InterPro" id="IPR015943">
    <property type="entry name" value="WD40/YVTN_repeat-like_dom_sf"/>
</dbReference>
<dbReference type="eggNOG" id="COG2319">
    <property type="taxonomic scope" value="Bacteria"/>
</dbReference>
<gene>
    <name evidence="7" type="ORF">LYNGBM3L_16950</name>
</gene>
<evidence type="ECO:0000256" key="1">
    <source>
        <dbReference type="ARBA" id="ARBA00022574"/>
    </source>
</evidence>
<evidence type="ECO:0000313" key="8">
    <source>
        <dbReference type="Proteomes" id="UP000003959"/>
    </source>
</evidence>
<feature type="repeat" description="WD" evidence="3">
    <location>
        <begin position="1256"/>
        <end position="1290"/>
    </location>
</feature>
<dbReference type="PROSITE" id="PS50082">
    <property type="entry name" value="WD_REPEATS_2"/>
    <property type="match status" value="14"/>
</dbReference>
<feature type="repeat" description="WD" evidence="3">
    <location>
        <begin position="1010"/>
        <end position="1044"/>
    </location>
</feature>
<dbReference type="PROSITE" id="PS00678">
    <property type="entry name" value="WD_REPEATS_1"/>
    <property type="match status" value="3"/>
</dbReference>
<dbReference type="SUPFAM" id="SSF82171">
    <property type="entry name" value="DPP6 N-terminal domain-like"/>
    <property type="match status" value="1"/>
</dbReference>
<evidence type="ECO:0000313" key="7">
    <source>
        <dbReference type="EMBL" id="EGJ32495.1"/>
    </source>
</evidence>
<feature type="compositionally biased region" description="Basic and acidic residues" evidence="5">
    <location>
        <begin position="1"/>
        <end position="10"/>
    </location>
</feature>
<evidence type="ECO:0000259" key="6">
    <source>
        <dbReference type="Pfam" id="PF20703"/>
    </source>
</evidence>
<feature type="coiled-coil region" evidence="4">
    <location>
        <begin position="921"/>
        <end position="956"/>
    </location>
</feature>
<keyword evidence="8" id="KW-1185">Reference proteome</keyword>
<organism evidence="7 8">
    <name type="scientific">Moorena producens 3L</name>
    <dbReference type="NCBI Taxonomy" id="489825"/>
    <lineage>
        <taxon>Bacteria</taxon>
        <taxon>Bacillati</taxon>
        <taxon>Cyanobacteriota</taxon>
        <taxon>Cyanophyceae</taxon>
        <taxon>Coleofasciculales</taxon>
        <taxon>Coleofasciculaceae</taxon>
        <taxon>Moorena</taxon>
    </lineage>
</organism>
<dbReference type="Proteomes" id="UP000003959">
    <property type="component" value="Unassembled WGS sequence"/>
</dbReference>
<dbReference type="HOGENOM" id="CLU_002352_2_0_3"/>
<feature type="repeat" description="WD" evidence="3">
    <location>
        <begin position="1092"/>
        <end position="1123"/>
    </location>
</feature>
<dbReference type="InterPro" id="IPR020472">
    <property type="entry name" value="WD40_PAC1"/>
</dbReference>
<dbReference type="Gene3D" id="1.25.40.10">
    <property type="entry name" value="Tetratricopeptide repeat domain"/>
    <property type="match status" value="1"/>
</dbReference>
<accession>F4XSB6</accession>
<feature type="repeat" description="WD" evidence="3">
    <location>
        <begin position="1468"/>
        <end position="1502"/>
    </location>
</feature>
<dbReference type="Pfam" id="PF00400">
    <property type="entry name" value="WD40"/>
    <property type="match status" value="14"/>
</dbReference>
<reference evidence="8" key="1">
    <citation type="journal article" date="2011" name="Proc. Natl. Acad. Sci. U.S.A.">
        <title>Genomic insights into the physiology and ecology of the marine filamentous cyanobacterium Lyngbya majuscula.</title>
        <authorList>
            <person name="Jones A.C."/>
            <person name="Monroe E.A."/>
            <person name="Podell S."/>
            <person name="Hess W.R."/>
            <person name="Klages S."/>
            <person name="Esquenazi E."/>
            <person name="Niessen S."/>
            <person name="Hoover H."/>
            <person name="Rothmann M."/>
            <person name="Lasken R.S."/>
            <person name="Yates J.R.III."/>
            <person name="Reinhardt R."/>
            <person name="Kube M."/>
            <person name="Burkart M.D."/>
            <person name="Allen E.E."/>
            <person name="Dorrestein P.C."/>
            <person name="Gerwick W.H."/>
            <person name="Gerwick L."/>
        </authorList>
    </citation>
    <scope>NUCLEOTIDE SEQUENCE [LARGE SCALE GENOMIC DNA]</scope>
    <source>
        <strain evidence="8">3L</strain>
    </source>
</reference>
<dbReference type="PANTHER" id="PTHR44019:SF8">
    <property type="entry name" value="POC1 CENTRIOLAR PROTEIN HOMOLOG"/>
    <property type="match status" value="1"/>
</dbReference>
<feature type="domain" description="Novel STAND NTPase 1" evidence="6">
    <location>
        <begin position="567"/>
        <end position="909"/>
    </location>
</feature>
<feature type="region of interest" description="Disordered" evidence="5">
    <location>
        <begin position="1"/>
        <end position="26"/>
    </location>
</feature>
<name>F4XSB6_9CYAN</name>
<dbReference type="PROSITE" id="PS50294">
    <property type="entry name" value="WD_REPEATS_REGION"/>
    <property type="match status" value="13"/>
</dbReference>
<feature type="repeat" description="WD" evidence="3">
    <location>
        <begin position="1509"/>
        <end position="1540"/>
    </location>
</feature>
<evidence type="ECO:0000256" key="5">
    <source>
        <dbReference type="SAM" id="MobiDB-lite"/>
    </source>
</evidence>
<dbReference type="SUPFAM" id="SSF48452">
    <property type="entry name" value="TPR-like"/>
    <property type="match status" value="1"/>
</dbReference>